<dbReference type="PANTHER" id="PTHR12788">
    <property type="entry name" value="PROTEIN-TYROSINE SULFOTRANSFERASE 2"/>
    <property type="match status" value="1"/>
</dbReference>
<name>A0A4R1FNF2_9NOCA</name>
<keyword evidence="3" id="KW-1185">Reference proteome</keyword>
<dbReference type="SUPFAM" id="SSF52540">
    <property type="entry name" value="P-loop containing nucleoside triphosphate hydrolases"/>
    <property type="match status" value="1"/>
</dbReference>
<dbReference type="GO" id="GO:0008476">
    <property type="term" value="F:protein-tyrosine sulfotransferase activity"/>
    <property type="evidence" value="ECO:0007669"/>
    <property type="project" value="InterPro"/>
</dbReference>
<evidence type="ECO:0000256" key="1">
    <source>
        <dbReference type="ARBA" id="ARBA00022679"/>
    </source>
</evidence>
<dbReference type="Pfam" id="PF13469">
    <property type="entry name" value="Sulfotransfer_3"/>
    <property type="match status" value="1"/>
</dbReference>
<protein>
    <submittedName>
        <fullName evidence="2">Sulfotransferase family protein</fullName>
    </submittedName>
</protein>
<dbReference type="Gene3D" id="3.40.50.300">
    <property type="entry name" value="P-loop containing nucleotide triphosphate hydrolases"/>
    <property type="match status" value="1"/>
</dbReference>
<evidence type="ECO:0000313" key="3">
    <source>
        <dbReference type="Proteomes" id="UP000294856"/>
    </source>
</evidence>
<sequence length="263" mass="29879">MTQATAKRLVPAPIFILSAPRSGSTLLRSVLDSHARIHAPHELHLNLLTVQEREWAADDIAERYASISLDALGLTIRELEHLLWDRLLHHELERSGKDRMVNKTTSSVLTWRRIAACWPDARYVFLLRHPAQIADSLGRAWADRREIDPVRRTLEFVDAMNEARAALTGHEIRYEDLTHRPEDTVRGLCHFLDVEWQPSMLDYGRFDHGDYVRGIGDWSDTIRSGAIQPARPLPDEQTIPDALRSACRGWGYPASSASARPLS</sequence>
<dbReference type="STRING" id="1210063.GCA_001612665_05362"/>
<dbReference type="InterPro" id="IPR026634">
    <property type="entry name" value="TPST-like"/>
</dbReference>
<reference evidence="2 3" key="1">
    <citation type="submission" date="2019-03" db="EMBL/GenBank/DDBJ databases">
        <title>Genomic Encyclopedia of Type Strains, Phase IV (KMG-IV): sequencing the most valuable type-strain genomes for metagenomic binning, comparative biology and taxonomic classification.</title>
        <authorList>
            <person name="Goeker M."/>
        </authorList>
    </citation>
    <scope>NUCLEOTIDE SEQUENCE [LARGE SCALE GENOMIC DNA]</scope>
    <source>
        <strain evidence="2 3">DSM 44684</strain>
    </source>
</reference>
<dbReference type="AlphaFoldDB" id="A0A4R1FNF2"/>
<dbReference type="PANTHER" id="PTHR12788:SF10">
    <property type="entry name" value="PROTEIN-TYROSINE SULFOTRANSFERASE"/>
    <property type="match status" value="1"/>
</dbReference>
<dbReference type="InterPro" id="IPR027417">
    <property type="entry name" value="P-loop_NTPase"/>
</dbReference>
<dbReference type="RefSeq" id="WP_067457038.1">
    <property type="nucleotide sequence ID" value="NZ_SMFR01000005.1"/>
</dbReference>
<dbReference type="EMBL" id="SMFR01000005">
    <property type="protein sequence ID" value="TCJ93818.1"/>
    <property type="molecule type" value="Genomic_DNA"/>
</dbReference>
<accession>A0A4R1FNF2</accession>
<comment type="caution">
    <text evidence="2">The sequence shown here is derived from an EMBL/GenBank/DDBJ whole genome shotgun (WGS) entry which is preliminary data.</text>
</comment>
<keyword evidence="1 2" id="KW-0808">Transferase</keyword>
<organism evidence="2 3">
    <name type="scientific">Nocardia alba</name>
    <dbReference type="NCBI Taxonomy" id="225051"/>
    <lineage>
        <taxon>Bacteria</taxon>
        <taxon>Bacillati</taxon>
        <taxon>Actinomycetota</taxon>
        <taxon>Actinomycetes</taxon>
        <taxon>Mycobacteriales</taxon>
        <taxon>Nocardiaceae</taxon>
        <taxon>Nocardia</taxon>
    </lineage>
</organism>
<gene>
    <name evidence="2" type="ORF">DFR71_5675</name>
</gene>
<evidence type="ECO:0000313" key="2">
    <source>
        <dbReference type="EMBL" id="TCJ93818.1"/>
    </source>
</evidence>
<dbReference type="Proteomes" id="UP000294856">
    <property type="component" value="Unassembled WGS sequence"/>
</dbReference>
<proteinExistence type="predicted"/>